<dbReference type="Gene3D" id="1.10.3290.10">
    <property type="entry name" value="Fido-like domain"/>
    <property type="match status" value="1"/>
</dbReference>
<reference evidence="2 3" key="1">
    <citation type="submission" date="2024-10" db="EMBL/GenBank/DDBJ databases">
        <title>The Natural Products Discovery Center: Release of the First 8490 Sequenced Strains for Exploring Actinobacteria Biosynthetic Diversity.</title>
        <authorList>
            <person name="Kalkreuter E."/>
            <person name="Kautsar S.A."/>
            <person name="Yang D."/>
            <person name="Bader C.D."/>
            <person name="Teijaro C.N."/>
            <person name="Fluegel L."/>
            <person name="Davis C.M."/>
            <person name="Simpson J.R."/>
            <person name="Lauterbach L."/>
            <person name="Steele A.D."/>
            <person name="Gui C."/>
            <person name="Meng S."/>
            <person name="Li G."/>
            <person name="Viehrig K."/>
            <person name="Ye F."/>
            <person name="Su P."/>
            <person name="Kiefer A.F."/>
            <person name="Nichols A."/>
            <person name="Cepeda A.J."/>
            <person name="Yan W."/>
            <person name="Fan B."/>
            <person name="Jiang Y."/>
            <person name="Adhikari A."/>
            <person name="Zheng C.-J."/>
            <person name="Schuster L."/>
            <person name="Cowan T.M."/>
            <person name="Smanski M.J."/>
            <person name="Chevrette M.G."/>
            <person name="De Carvalho L.P.S."/>
            <person name="Shen B."/>
        </authorList>
    </citation>
    <scope>NUCLEOTIDE SEQUENCE [LARGE SCALE GENOMIC DNA]</scope>
    <source>
        <strain evidence="2 3">NPDC020568</strain>
    </source>
</reference>
<dbReference type="PANTHER" id="PTHR13504">
    <property type="entry name" value="FIDO DOMAIN-CONTAINING PROTEIN DDB_G0283145"/>
    <property type="match status" value="1"/>
</dbReference>
<comment type="caution">
    <text evidence="2">The sequence shown here is derived from an EMBL/GenBank/DDBJ whole genome shotgun (WGS) entry which is preliminary data.</text>
</comment>
<keyword evidence="3" id="KW-1185">Reference proteome</keyword>
<protein>
    <submittedName>
        <fullName evidence="2">Fic family protein</fullName>
    </submittedName>
</protein>
<dbReference type="PANTHER" id="PTHR13504:SF39">
    <property type="entry name" value="CELL FILAMENTATION PROTEIN"/>
    <property type="match status" value="1"/>
</dbReference>
<name>A0ABW7TP81_9NOCA</name>
<feature type="domain" description="Fido" evidence="1">
    <location>
        <begin position="126"/>
        <end position="262"/>
    </location>
</feature>
<dbReference type="InterPro" id="IPR003812">
    <property type="entry name" value="Fido"/>
</dbReference>
<evidence type="ECO:0000313" key="3">
    <source>
        <dbReference type="Proteomes" id="UP001611263"/>
    </source>
</evidence>
<sequence length="267" mass="30242">MDSEASCDVEFQGDQGGRKAVGYTVDQSLGALGTPRRASRLCAFRTRETVLGRASPRGLMSVAPGYGETPVSEDELSMLLPAVRELLGEPVGKASVYDLEQGVQAQTTAEFMLAVLDGRLDVDDLLTDHFLRDLHRRLYGDIWSWAGSFRRRELNIGVAPEQIAVELRSSLDTILYRWQHTNDWNHRQLGIAAHAETVRIHPFTDGNGRTTRLLADLVFLAARDADRPELYDWDLEKRRYIELLREYDGHRDPRYLAEFIETKPLGE</sequence>
<dbReference type="RefSeq" id="WP_231508629.1">
    <property type="nucleotide sequence ID" value="NZ_JBIRUQ010000002.1"/>
</dbReference>
<organism evidence="2 3">
    <name type="scientific">Nocardia carnea</name>
    <dbReference type="NCBI Taxonomy" id="37328"/>
    <lineage>
        <taxon>Bacteria</taxon>
        <taxon>Bacillati</taxon>
        <taxon>Actinomycetota</taxon>
        <taxon>Actinomycetes</taxon>
        <taxon>Mycobacteriales</taxon>
        <taxon>Nocardiaceae</taxon>
        <taxon>Nocardia</taxon>
    </lineage>
</organism>
<dbReference type="EMBL" id="JBIRUQ010000002">
    <property type="protein sequence ID" value="MFI1461434.1"/>
    <property type="molecule type" value="Genomic_DNA"/>
</dbReference>
<accession>A0ABW7TP81</accession>
<dbReference type="GeneID" id="93504446"/>
<evidence type="ECO:0000313" key="2">
    <source>
        <dbReference type="EMBL" id="MFI1461434.1"/>
    </source>
</evidence>
<gene>
    <name evidence="2" type="ORF">ACH4WX_12015</name>
</gene>
<dbReference type="InterPro" id="IPR040198">
    <property type="entry name" value="Fido_containing"/>
</dbReference>
<dbReference type="PROSITE" id="PS51459">
    <property type="entry name" value="FIDO"/>
    <property type="match status" value="1"/>
</dbReference>
<dbReference type="Pfam" id="PF02661">
    <property type="entry name" value="Fic"/>
    <property type="match status" value="1"/>
</dbReference>
<dbReference type="Proteomes" id="UP001611263">
    <property type="component" value="Unassembled WGS sequence"/>
</dbReference>
<proteinExistence type="predicted"/>
<dbReference type="InterPro" id="IPR036597">
    <property type="entry name" value="Fido-like_dom_sf"/>
</dbReference>
<dbReference type="SUPFAM" id="SSF140931">
    <property type="entry name" value="Fic-like"/>
    <property type="match status" value="1"/>
</dbReference>
<evidence type="ECO:0000259" key="1">
    <source>
        <dbReference type="PROSITE" id="PS51459"/>
    </source>
</evidence>